<dbReference type="Proteomes" id="UP000182192">
    <property type="component" value="Unassembled WGS sequence"/>
</dbReference>
<dbReference type="InterPro" id="IPR003760">
    <property type="entry name" value="PnrA-like"/>
</dbReference>
<dbReference type="PANTHER" id="PTHR43208:SF1">
    <property type="entry name" value="ABC TRANSPORTER SUBSTRATE-BINDING PROTEIN"/>
    <property type="match status" value="1"/>
</dbReference>
<gene>
    <name evidence="3" type="ORF">SAMN02910406_02350</name>
</gene>
<protein>
    <submittedName>
        <fullName evidence="3">Basic membrane lipoprotein Med, substrate-binding protein (PBP1-ABC) superfamily</fullName>
    </submittedName>
</protein>
<organism evidence="3 4">
    <name type="scientific">Ruminococcus albus</name>
    <dbReference type="NCBI Taxonomy" id="1264"/>
    <lineage>
        <taxon>Bacteria</taxon>
        <taxon>Bacillati</taxon>
        <taxon>Bacillota</taxon>
        <taxon>Clostridia</taxon>
        <taxon>Eubacteriales</taxon>
        <taxon>Oscillospiraceae</taxon>
        <taxon>Ruminococcus</taxon>
    </lineage>
</organism>
<evidence type="ECO:0000313" key="4">
    <source>
        <dbReference type="Proteomes" id="UP000182192"/>
    </source>
</evidence>
<dbReference type="PANTHER" id="PTHR43208">
    <property type="entry name" value="ABC TRANSPORTER SUBSTRATE-BINDING PROTEIN"/>
    <property type="match status" value="1"/>
</dbReference>
<dbReference type="Gene3D" id="3.40.50.2300">
    <property type="match status" value="2"/>
</dbReference>
<dbReference type="GO" id="GO:0005886">
    <property type="term" value="C:plasma membrane"/>
    <property type="evidence" value="ECO:0007669"/>
    <property type="project" value="InterPro"/>
</dbReference>
<dbReference type="AlphaFoldDB" id="A0A1I1LUT3"/>
<dbReference type="Pfam" id="PF02608">
    <property type="entry name" value="Bmp"/>
    <property type="match status" value="1"/>
</dbReference>
<reference evidence="3 4" key="1">
    <citation type="submission" date="2016-10" db="EMBL/GenBank/DDBJ databases">
        <authorList>
            <person name="de Groot N.N."/>
        </authorList>
    </citation>
    <scope>NUCLEOTIDE SEQUENCE [LARGE SCALE GENOMIC DNA]</scope>
    <source>
        <strain evidence="3 4">AR67</strain>
    </source>
</reference>
<dbReference type="EMBL" id="FOKQ01000020">
    <property type="protein sequence ID" value="SFC76849.1"/>
    <property type="molecule type" value="Genomic_DNA"/>
</dbReference>
<evidence type="ECO:0000256" key="1">
    <source>
        <dbReference type="ARBA" id="ARBA00022729"/>
    </source>
</evidence>
<sequence length="312" mass="34735">MTGDNVVTEAYICEENNVCDAIEKAVSDGCGIVFTVSPSMLRDAVKASVKYPDVKILNCSFGKTAASVRCYYGRMYEASFLMGILAADRLLTECSGNVQRKIGYLARTMDNTSVRVLNAFAVGVSMIDPECRISLKCDNPNAPHRYRREWAKEGVQMFADFDCSSVADVSTRAGLFLIKEDKDVYLGKPYFNWGKYYVQMVQSVLSGIWDISEKMKISVPTNYWFGLSTGVVDIITPKAPYQTKKLLAFMKNAIVHGGMDPFSGELRSKDGIIIQQSNSSGSRITADQEKMKTSEIAAMEWLNENIDGEFEF</sequence>
<evidence type="ECO:0000259" key="2">
    <source>
        <dbReference type="Pfam" id="PF02608"/>
    </source>
</evidence>
<accession>A0A1I1LUT3</accession>
<feature type="domain" description="ABC transporter substrate-binding protein PnrA-like" evidence="2">
    <location>
        <begin position="14"/>
        <end position="136"/>
    </location>
</feature>
<name>A0A1I1LUT3_RUMAL</name>
<keyword evidence="3" id="KW-0449">Lipoprotein</keyword>
<evidence type="ECO:0000313" key="3">
    <source>
        <dbReference type="EMBL" id="SFC76849.1"/>
    </source>
</evidence>
<dbReference type="InterPro" id="IPR052910">
    <property type="entry name" value="ABC-Purine-Binding"/>
</dbReference>
<proteinExistence type="predicted"/>
<keyword evidence="1" id="KW-0732">Signal</keyword>